<feature type="chain" id="PRO_5016675510" evidence="2">
    <location>
        <begin position="17"/>
        <end position="84"/>
    </location>
</feature>
<sequence>MGLATGALLGTTVALAATSGGSNNNSAPQTNPVDQATAEQIRYETKRKQAEDEANEHASDAEHEARIKQLEQEIAQLQAEQYGV</sequence>
<evidence type="ECO:0000256" key="1">
    <source>
        <dbReference type="SAM" id="MobiDB-lite"/>
    </source>
</evidence>
<dbReference type="Proteomes" id="UP000254834">
    <property type="component" value="Chromosome"/>
</dbReference>
<organism evidence="3 4">
    <name type="scientific">Candidatus Chromulinivorax destructor</name>
    <dbReference type="NCBI Taxonomy" id="2066483"/>
    <lineage>
        <taxon>Bacteria</taxon>
        <taxon>Candidatus Babelota</taxon>
        <taxon>Candidatus Babeliae</taxon>
        <taxon>Candidatus Babeliales</taxon>
        <taxon>Candidatus Chromulinivoraceae</taxon>
        <taxon>Candidatus Chromulinivorax</taxon>
    </lineage>
</organism>
<keyword evidence="4" id="KW-1185">Reference proteome</keyword>
<proteinExistence type="predicted"/>
<protein>
    <submittedName>
        <fullName evidence="3">Uncharacterized protein</fullName>
    </submittedName>
</protein>
<dbReference type="KEGG" id="cdes:C0J27_01830"/>
<name>A0A345ZB17_9BACT</name>
<evidence type="ECO:0000256" key="2">
    <source>
        <dbReference type="SAM" id="SignalP"/>
    </source>
</evidence>
<reference evidence="3 4" key="1">
    <citation type="submission" date="2017-12" db="EMBL/GenBank/DDBJ databases">
        <title>Chromulinavorax destructans is a abundant pathogen of dominant heterotrophic picoflagllates.</title>
        <authorList>
            <person name="Deeg C.M."/>
            <person name="Zimmer M."/>
            <person name="Suttle C.A."/>
        </authorList>
    </citation>
    <scope>NUCLEOTIDE SEQUENCE [LARGE SCALE GENOMIC DNA]</scope>
    <source>
        <strain evidence="3 4">SeV1</strain>
    </source>
</reference>
<evidence type="ECO:0000313" key="4">
    <source>
        <dbReference type="Proteomes" id="UP000254834"/>
    </source>
</evidence>
<dbReference type="AlphaFoldDB" id="A0A345ZB17"/>
<evidence type="ECO:0000313" key="3">
    <source>
        <dbReference type="EMBL" id="AXK60484.1"/>
    </source>
</evidence>
<dbReference type="EMBL" id="CP025544">
    <property type="protein sequence ID" value="AXK60484.1"/>
    <property type="molecule type" value="Genomic_DNA"/>
</dbReference>
<accession>A0A345ZB17</accession>
<feature type="signal peptide" evidence="2">
    <location>
        <begin position="1"/>
        <end position="16"/>
    </location>
</feature>
<gene>
    <name evidence="3" type="ORF">C0J27_01830</name>
</gene>
<keyword evidence="2" id="KW-0732">Signal</keyword>
<feature type="region of interest" description="Disordered" evidence="1">
    <location>
        <begin position="44"/>
        <end position="64"/>
    </location>
</feature>